<comment type="subcellular location">
    <subcellularLocation>
        <location evidence="1">Nucleus</location>
    </subcellularLocation>
</comment>
<evidence type="ECO:0000256" key="6">
    <source>
        <dbReference type="SAM" id="MobiDB-lite"/>
    </source>
</evidence>
<keyword evidence="4" id="KW-0804">Transcription</keyword>
<feature type="compositionally biased region" description="Low complexity" evidence="6">
    <location>
        <begin position="152"/>
        <end position="164"/>
    </location>
</feature>
<gene>
    <name evidence="8" type="ORF">BCR42DRAFT_374187</name>
</gene>
<keyword evidence="5" id="KW-0539">Nucleus</keyword>
<dbReference type="GO" id="GO:0000977">
    <property type="term" value="F:RNA polymerase II transcription regulatory region sequence-specific DNA binding"/>
    <property type="evidence" value="ECO:0007669"/>
    <property type="project" value="TreeGrafter"/>
</dbReference>
<reference evidence="8 9" key="1">
    <citation type="submission" date="2016-07" db="EMBL/GenBank/DDBJ databases">
        <title>Pervasive Adenine N6-methylation of Active Genes in Fungi.</title>
        <authorList>
            <consortium name="DOE Joint Genome Institute"/>
            <person name="Mondo S.J."/>
            <person name="Dannebaum R.O."/>
            <person name="Kuo R.C."/>
            <person name="Labutti K."/>
            <person name="Haridas S."/>
            <person name="Kuo A."/>
            <person name="Salamov A."/>
            <person name="Ahrendt S.R."/>
            <person name="Lipzen A."/>
            <person name="Sullivan W."/>
            <person name="Andreopoulos W.B."/>
            <person name="Clum A."/>
            <person name="Lindquist E."/>
            <person name="Daum C."/>
            <person name="Ramamoorthy G.K."/>
            <person name="Gryganskyi A."/>
            <person name="Culley D."/>
            <person name="Magnuson J.K."/>
            <person name="James T.Y."/>
            <person name="O'Malley M.A."/>
            <person name="Stajich J.E."/>
            <person name="Spatafora J.W."/>
            <person name="Visel A."/>
            <person name="Grigoriev I.V."/>
        </authorList>
    </citation>
    <scope>NUCLEOTIDE SEQUENCE [LARGE SCALE GENOMIC DNA]</scope>
    <source>
        <strain evidence="8 9">NRRL 1336</strain>
    </source>
</reference>
<feature type="compositionally biased region" description="Polar residues" evidence="6">
    <location>
        <begin position="261"/>
        <end position="270"/>
    </location>
</feature>
<dbReference type="AlphaFoldDB" id="A0A1X2IIE1"/>
<feature type="region of interest" description="Disordered" evidence="6">
    <location>
        <begin position="244"/>
        <end position="270"/>
    </location>
</feature>
<dbReference type="GO" id="GO:0005634">
    <property type="term" value="C:nucleus"/>
    <property type="evidence" value="ECO:0007669"/>
    <property type="project" value="UniProtKB-SubCell"/>
</dbReference>
<keyword evidence="2" id="KW-0805">Transcription regulation</keyword>
<evidence type="ECO:0000256" key="5">
    <source>
        <dbReference type="ARBA" id="ARBA00023242"/>
    </source>
</evidence>
<sequence length="270" mass="30335">MSYIASLNLLNTDSPAPPSEDTFSDDLSLWANAQFTFDSAPGSALLEDDKKEENEKLFASLTDFTLDNQQQQQQQQQQDEPTNYLSSDYLLSQLQQHAPITPTTPLTPTHIGLPRLAPAPTDQQLQHQLQNHHHHEHYLNTMTTPNSHVNKDGSNNNSNSNNKRSLNDDDQDPARSTGANAVEDDKRRRNTAASARFRQKKKLREQALEQTAKEMSTKCEALDKRVRELEMEAKWLRALVVEKNPSLLADRSDASEKADTNDSAATTKNS</sequence>
<dbReference type="OrthoDB" id="1939598at2759"/>
<dbReference type="InterPro" id="IPR004827">
    <property type="entry name" value="bZIP"/>
</dbReference>
<feature type="compositionally biased region" description="Low complexity" evidence="6">
    <location>
        <begin position="99"/>
        <end position="114"/>
    </location>
</feature>
<evidence type="ECO:0000256" key="1">
    <source>
        <dbReference type="ARBA" id="ARBA00004123"/>
    </source>
</evidence>
<evidence type="ECO:0000259" key="7">
    <source>
        <dbReference type="PROSITE" id="PS50217"/>
    </source>
</evidence>
<accession>A0A1X2IIE1</accession>
<evidence type="ECO:0000313" key="9">
    <source>
        <dbReference type="Proteomes" id="UP000193560"/>
    </source>
</evidence>
<name>A0A1X2IIE1_9FUNG</name>
<keyword evidence="9" id="KW-1185">Reference proteome</keyword>
<dbReference type="Proteomes" id="UP000193560">
    <property type="component" value="Unassembled WGS sequence"/>
</dbReference>
<dbReference type="SUPFAM" id="SSF57959">
    <property type="entry name" value="Leucine zipper domain"/>
    <property type="match status" value="1"/>
</dbReference>
<evidence type="ECO:0000313" key="8">
    <source>
        <dbReference type="EMBL" id="ORZ17106.1"/>
    </source>
</evidence>
<evidence type="ECO:0000256" key="3">
    <source>
        <dbReference type="ARBA" id="ARBA00023125"/>
    </source>
</evidence>
<dbReference type="PROSITE" id="PS00036">
    <property type="entry name" value="BZIP_BASIC"/>
    <property type="match status" value="1"/>
</dbReference>
<dbReference type="STRING" id="90262.A0A1X2IIE1"/>
<dbReference type="EMBL" id="MCGE01000010">
    <property type="protein sequence ID" value="ORZ17106.1"/>
    <property type="molecule type" value="Genomic_DNA"/>
</dbReference>
<feature type="compositionally biased region" description="Basic and acidic residues" evidence="6">
    <location>
        <begin position="250"/>
        <end position="260"/>
    </location>
</feature>
<dbReference type="PANTHER" id="PTHR13044:SF14">
    <property type="entry name" value="CRYPTOCEPHAL, ISOFORM A"/>
    <property type="match status" value="1"/>
</dbReference>
<feature type="domain" description="BZIP" evidence="7">
    <location>
        <begin position="186"/>
        <end position="243"/>
    </location>
</feature>
<dbReference type="InterPro" id="IPR046347">
    <property type="entry name" value="bZIP_sf"/>
</dbReference>
<evidence type="ECO:0000256" key="2">
    <source>
        <dbReference type="ARBA" id="ARBA00023015"/>
    </source>
</evidence>
<comment type="caution">
    <text evidence="8">The sequence shown here is derived from an EMBL/GenBank/DDBJ whole genome shotgun (WGS) entry which is preliminary data.</text>
</comment>
<dbReference type="PROSITE" id="PS50217">
    <property type="entry name" value="BZIP"/>
    <property type="match status" value="1"/>
</dbReference>
<organism evidence="8 9">
    <name type="scientific">Absidia repens</name>
    <dbReference type="NCBI Taxonomy" id="90262"/>
    <lineage>
        <taxon>Eukaryota</taxon>
        <taxon>Fungi</taxon>
        <taxon>Fungi incertae sedis</taxon>
        <taxon>Mucoromycota</taxon>
        <taxon>Mucoromycotina</taxon>
        <taxon>Mucoromycetes</taxon>
        <taxon>Mucorales</taxon>
        <taxon>Cunninghamellaceae</taxon>
        <taxon>Absidia</taxon>
    </lineage>
</organism>
<feature type="compositionally biased region" description="Basic and acidic residues" evidence="6">
    <location>
        <begin position="204"/>
        <end position="215"/>
    </location>
</feature>
<dbReference type="PANTHER" id="PTHR13044">
    <property type="entry name" value="ACTIVATING TRANSCRIPTION FACTOR ATF 4/5"/>
    <property type="match status" value="1"/>
</dbReference>
<dbReference type="GO" id="GO:0001228">
    <property type="term" value="F:DNA-binding transcription activator activity, RNA polymerase II-specific"/>
    <property type="evidence" value="ECO:0007669"/>
    <property type="project" value="TreeGrafter"/>
</dbReference>
<keyword evidence="3" id="KW-0238">DNA-binding</keyword>
<dbReference type="Pfam" id="PF07716">
    <property type="entry name" value="bZIP_2"/>
    <property type="match status" value="1"/>
</dbReference>
<dbReference type="CDD" id="cd14705">
    <property type="entry name" value="bZIP_Zip1"/>
    <property type="match status" value="1"/>
</dbReference>
<evidence type="ECO:0000256" key="4">
    <source>
        <dbReference type="ARBA" id="ARBA00023163"/>
    </source>
</evidence>
<dbReference type="Gene3D" id="1.20.5.170">
    <property type="match status" value="1"/>
</dbReference>
<feature type="region of interest" description="Disordered" evidence="6">
    <location>
        <begin position="99"/>
        <end position="215"/>
    </location>
</feature>
<protein>
    <recommendedName>
        <fullName evidence="7">BZIP domain-containing protein</fullName>
    </recommendedName>
</protein>
<proteinExistence type="predicted"/>